<dbReference type="Pfam" id="PF08564">
    <property type="entry name" value="CDC37_C"/>
    <property type="match status" value="1"/>
</dbReference>
<organism evidence="11 12">
    <name type="scientific">Helicostylum pulchrum</name>
    <dbReference type="NCBI Taxonomy" id="562976"/>
    <lineage>
        <taxon>Eukaryota</taxon>
        <taxon>Fungi</taxon>
        <taxon>Fungi incertae sedis</taxon>
        <taxon>Mucoromycota</taxon>
        <taxon>Mucoromycotina</taxon>
        <taxon>Mucoromycetes</taxon>
        <taxon>Mucorales</taxon>
        <taxon>Mucorineae</taxon>
        <taxon>Mucoraceae</taxon>
        <taxon>Helicostylum</taxon>
    </lineage>
</organism>
<evidence type="ECO:0000256" key="1">
    <source>
        <dbReference type="ARBA" id="ARBA00004496"/>
    </source>
</evidence>
<dbReference type="InterPro" id="IPR038189">
    <property type="entry name" value="Cdc37_Hsp90-bd_sf"/>
</dbReference>
<sequence length="441" mass="49942">MPLDYSKWDNLELSDDSDIEVHPNVDKRSMIKWKQEAIHRERAERKAKIEYINQFIPQQRNVLSKVQQLTGLLNDNPDEVAIRKVVEVLDQQLKEADPTMKVPTSNNEAIDVIQVFETIKSQIVTGLEQTSPQQVKQTLLQRFQQTESTVQNAIDKAEQELEKLNKEAAKKMTSENMFKETANKTILNKPKPLPKKTEKKQVVETLNPNTTLKDLSLQDGGGGDDADDEDEEDIEMSSEATEFSKIRGFEDSYKYLQKHLDIINEKTSDSILGNAFTAQLKGEEAYAKNCVIQSLMIQYAGQLGKDGLNVFFSRMSAPNTQGRKMFFDDVEKTYGRIQSRCVEIMAEESPESNQVETIQLQPVGDGSQLIIRVPGPEDKEAYEVYKSMPVSFQEALATGKLDEMNKVLERTSVPQAEELVKQCSDYGFLDVEGEVIDATQQ</sequence>
<name>A0ABP9XP07_9FUNG</name>
<dbReference type="Pfam" id="PF08565">
    <property type="entry name" value="CDC37_M"/>
    <property type="match status" value="1"/>
</dbReference>
<feature type="compositionally biased region" description="Acidic residues" evidence="7">
    <location>
        <begin position="222"/>
        <end position="236"/>
    </location>
</feature>
<feature type="coiled-coil region" evidence="6">
    <location>
        <begin position="140"/>
        <end position="174"/>
    </location>
</feature>
<evidence type="ECO:0000256" key="7">
    <source>
        <dbReference type="SAM" id="MobiDB-lite"/>
    </source>
</evidence>
<evidence type="ECO:0000259" key="8">
    <source>
        <dbReference type="SMART" id="SM01069"/>
    </source>
</evidence>
<reference evidence="11 12" key="1">
    <citation type="submission" date="2024-04" db="EMBL/GenBank/DDBJ databases">
        <title>genome sequences of Mucor flavus KT1a and Helicostylum pulchrum KT1b strains isolation_sourced from the surface of a dry-aged beef.</title>
        <authorList>
            <person name="Toyotome T."/>
            <person name="Hosono M."/>
            <person name="Torimaru M."/>
            <person name="Fukuda K."/>
            <person name="Mikami N."/>
        </authorList>
    </citation>
    <scope>NUCLEOTIDE SEQUENCE [LARGE SCALE GENOMIC DNA]</scope>
    <source>
        <strain evidence="11 12">KT1b</strain>
    </source>
</reference>
<keyword evidence="6" id="KW-0175">Coiled coil</keyword>
<gene>
    <name evidence="11" type="ORF">HPULCUR_001257</name>
</gene>
<evidence type="ECO:0000256" key="6">
    <source>
        <dbReference type="SAM" id="Coils"/>
    </source>
</evidence>
<protein>
    <recommendedName>
        <fullName evidence="5">Hsp90 chaperone protein kinase-targeting subunit</fullName>
    </recommendedName>
</protein>
<feature type="compositionally biased region" description="Polar residues" evidence="7">
    <location>
        <begin position="204"/>
        <end position="213"/>
    </location>
</feature>
<dbReference type="InterPro" id="IPR013874">
    <property type="entry name" value="Cdc37_Hsp90-bd"/>
</dbReference>
<dbReference type="SUPFAM" id="SSF101391">
    <property type="entry name" value="Hsp90 co-chaperone CDC37"/>
    <property type="match status" value="1"/>
</dbReference>
<feature type="domain" description="Cdc37 C-terminal" evidence="8">
    <location>
        <begin position="371"/>
        <end position="441"/>
    </location>
</feature>
<comment type="subcellular location">
    <subcellularLocation>
        <location evidence="1">Cytoplasm</location>
    </subcellularLocation>
</comment>
<evidence type="ECO:0000259" key="10">
    <source>
        <dbReference type="SMART" id="SM01071"/>
    </source>
</evidence>
<accession>A0ABP9XP07</accession>
<comment type="caution">
    <text evidence="11">The sequence shown here is derived from an EMBL/GenBank/DDBJ whole genome shotgun (WGS) entry which is preliminary data.</text>
</comment>
<dbReference type="SMART" id="SM01070">
    <property type="entry name" value="CDC37_M"/>
    <property type="match status" value="1"/>
</dbReference>
<keyword evidence="12" id="KW-1185">Reference proteome</keyword>
<dbReference type="Gene3D" id="1.20.58.610">
    <property type="entry name" value="Cdc37, Hsp90 binding domain"/>
    <property type="match status" value="1"/>
</dbReference>
<dbReference type="SMART" id="SM01069">
    <property type="entry name" value="CDC37_C"/>
    <property type="match status" value="1"/>
</dbReference>
<dbReference type="EMBL" id="BAABUJ010000005">
    <property type="protein sequence ID" value="GAA5795893.1"/>
    <property type="molecule type" value="Genomic_DNA"/>
</dbReference>
<feature type="domain" description="Cdc37 Hsp90 binding" evidence="9">
    <location>
        <begin position="183"/>
        <end position="356"/>
    </location>
</feature>
<evidence type="ECO:0000256" key="2">
    <source>
        <dbReference type="ARBA" id="ARBA00006222"/>
    </source>
</evidence>
<dbReference type="Proteomes" id="UP001476247">
    <property type="component" value="Unassembled WGS sequence"/>
</dbReference>
<evidence type="ECO:0000313" key="11">
    <source>
        <dbReference type="EMBL" id="GAA5795893.1"/>
    </source>
</evidence>
<dbReference type="InterPro" id="IPR013873">
    <property type="entry name" value="Cdc37_C"/>
</dbReference>
<dbReference type="PANTHER" id="PTHR12800:SF4">
    <property type="entry name" value="HSP90 CO-CHAPERONE CDC37"/>
    <property type="match status" value="1"/>
</dbReference>
<evidence type="ECO:0000259" key="9">
    <source>
        <dbReference type="SMART" id="SM01070"/>
    </source>
</evidence>
<proteinExistence type="inferred from homology"/>
<keyword evidence="3" id="KW-0963">Cytoplasm</keyword>
<feature type="region of interest" description="Disordered" evidence="7">
    <location>
        <begin position="187"/>
        <end position="241"/>
    </location>
</feature>
<dbReference type="InterPro" id="IPR004918">
    <property type="entry name" value="Cdc37"/>
</dbReference>
<dbReference type="PANTHER" id="PTHR12800">
    <property type="entry name" value="CDC37-RELATED"/>
    <property type="match status" value="1"/>
</dbReference>
<keyword evidence="4" id="KW-0143">Chaperone</keyword>
<dbReference type="Pfam" id="PF03234">
    <property type="entry name" value="CDC37_N"/>
    <property type="match status" value="1"/>
</dbReference>
<dbReference type="SMART" id="SM01071">
    <property type="entry name" value="CDC37_N"/>
    <property type="match status" value="1"/>
</dbReference>
<dbReference type="InterPro" id="IPR013855">
    <property type="entry name" value="Cdc37_N_dom"/>
</dbReference>
<feature type="domain" description="Cdc37 N-terminal" evidence="10">
    <location>
        <begin position="2"/>
        <end position="185"/>
    </location>
</feature>
<evidence type="ECO:0000256" key="4">
    <source>
        <dbReference type="ARBA" id="ARBA00023186"/>
    </source>
</evidence>
<evidence type="ECO:0000256" key="3">
    <source>
        <dbReference type="ARBA" id="ARBA00022490"/>
    </source>
</evidence>
<comment type="similarity">
    <text evidence="2">Belongs to the CDC37 family.</text>
</comment>
<evidence type="ECO:0000256" key="5">
    <source>
        <dbReference type="ARBA" id="ARBA00031396"/>
    </source>
</evidence>
<evidence type="ECO:0000313" key="12">
    <source>
        <dbReference type="Proteomes" id="UP001476247"/>
    </source>
</evidence>